<protein>
    <submittedName>
        <fullName evidence="1">Uncharacterized protein</fullName>
    </submittedName>
</protein>
<accession>A0ACC0KGI0</accession>
<keyword evidence="2" id="KW-1185">Reference proteome</keyword>
<reference evidence="1 2" key="1">
    <citation type="journal article" date="2022" name="Genome Biol. Evol.">
        <title>The Spruce Budworm Genome: Reconstructing the Evolutionary History of Antifreeze Proteins.</title>
        <authorList>
            <person name="Beliveau C."/>
            <person name="Gagne P."/>
            <person name="Picq S."/>
            <person name="Vernygora O."/>
            <person name="Keeling C.I."/>
            <person name="Pinkney K."/>
            <person name="Doucet D."/>
            <person name="Wen F."/>
            <person name="Johnston J.S."/>
            <person name="Maaroufi H."/>
            <person name="Boyle B."/>
            <person name="Laroche J."/>
            <person name="Dewar K."/>
            <person name="Juretic N."/>
            <person name="Blackburn G."/>
            <person name="Nisole A."/>
            <person name="Brunet B."/>
            <person name="Brandao M."/>
            <person name="Lumley L."/>
            <person name="Duan J."/>
            <person name="Quan G."/>
            <person name="Lucarotti C.J."/>
            <person name="Roe A.D."/>
            <person name="Sperling F.A.H."/>
            <person name="Levesque R.C."/>
            <person name="Cusson M."/>
        </authorList>
    </citation>
    <scope>NUCLEOTIDE SEQUENCE [LARGE SCALE GENOMIC DNA]</scope>
    <source>
        <strain evidence="1">Glfc:IPQL:Cfum</strain>
    </source>
</reference>
<dbReference type="EMBL" id="CM046106">
    <property type="protein sequence ID" value="KAI8435459.1"/>
    <property type="molecule type" value="Genomic_DNA"/>
</dbReference>
<proteinExistence type="predicted"/>
<gene>
    <name evidence="1" type="ORF">MSG28_003762</name>
</gene>
<sequence>MDQTFMASEQCAASTDPMDGSNIFAIRLCAPCTENKNADGVCNEYRSDYSFVPDAGGWLKLHRVPANWHEARLRCHLEGGTLASPVNRQMSLALKSLMEEHNLSYGLFTGIHATFSRGDFASVEGVPLARIPLHWAAGEPDNAGDAEQCVLLLPNGAAADVPCSITRPYACFRKKTPDLVMNACGTFDNGYTLDTRTGSCYKFHTTPRTWSRAYMACAAEGAHLAVINSEEEAAVIRAVFARFPHHLIPTRTTFGKEIVFLGFQSRDEPGEWMTVHGQTLEEAGYSKWFVGEPNNYTVLEPAGEKCGAVYRLGVLDDLGCEGLYSFICEMTPGSLQLRDDQPKKF</sequence>
<evidence type="ECO:0000313" key="1">
    <source>
        <dbReference type="EMBL" id="KAI8435459.1"/>
    </source>
</evidence>
<dbReference type="Proteomes" id="UP001064048">
    <property type="component" value="Chromosome 6"/>
</dbReference>
<name>A0ACC0KGI0_CHOFU</name>
<organism evidence="1 2">
    <name type="scientific">Choristoneura fumiferana</name>
    <name type="common">Spruce budworm moth</name>
    <name type="synonym">Archips fumiferana</name>
    <dbReference type="NCBI Taxonomy" id="7141"/>
    <lineage>
        <taxon>Eukaryota</taxon>
        <taxon>Metazoa</taxon>
        <taxon>Ecdysozoa</taxon>
        <taxon>Arthropoda</taxon>
        <taxon>Hexapoda</taxon>
        <taxon>Insecta</taxon>
        <taxon>Pterygota</taxon>
        <taxon>Neoptera</taxon>
        <taxon>Endopterygota</taxon>
        <taxon>Lepidoptera</taxon>
        <taxon>Glossata</taxon>
        <taxon>Ditrysia</taxon>
        <taxon>Tortricoidea</taxon>
        <taxon>Tortricidae</taxon>
        <taxon>Tortricinae</taxon>
        <taxon>Choristoneura</taxon>
    </lineage>
</organism>
<comment type="caution">
    <text evidence="1">The sequence shown here is derived from an EMBL/GenBank/DDBJ whole genome shotgun (WGS) entry which is preliminary data.</text>
</comment>
<evidence type="ECO:0000313" key="2">
    <source>
        <dbReference type="Proteomes" id="UP001064048"/>
    </source>
</evidence>